<dbReference type="PANTHER" id="PTHR13269:SF6">
    <property type="entry name" value="NUCLEOPORIN NDC1"/>
    <property type="match status" value="1"/>
</dbReference>
<evidence type="ECO:0000256" key="11">
    <source>
        <dbReference type="ARBA" id="ARBA00023136"/>
    </source>
</evidence>
<sequence length="177" mass="19853">MGPPLPIQRALKLSNVAYLCSAALINIRPQFITEQIILYIRSFSVFLCWEWSHHLHQENVALNLRLFSPKQIILQITLSMHGAPRLMGPVTIKRNTPNTGRRDVASAKKQGGPQHAKACAKADVSRNSIYVIASAFHDEMLTSTKASLLEKGWATGITSLFGTYELLVQKLRHFLDF</sequence>
<dbReference type="GO" id="GO:0006999">
    <property type="term" value="P:nuclear pore organization"/>
    <property type="evidence" value="ECO:0007669"/>
    <property type="project" value="TreeGrafter"/>
</dbReference>
<keyword evidence="12" id="KW-0539">Nucleus</keyword>
<evidence type="ECO:0000256" key="5">
    <source>
        <dbReference type="ARBA" id="ARBA00022692"/>
    </source>
</evidence>
<keyword evidence="9" id="KW-0811">Translocation</keyword>
<dbReference type="Proteomes" id="UP000657918">
    <property type="component" value="Unassembled WGS sequence"/>
</dbReference>
<keyword evidence="4" id="KW-0813">Transport</keyword>
<keyword evidence="6" id="KW-0509">mRNA transport</keyword>
<comment type="caution">
    <text evidence="14">The sequence shown here is derived from an EMBL/GenBank/DDBJ whole genome shotgun (WGS) entry which is preliminary data.</text>
</comment>
<evidence type="ECO:0000256" key="6">
    <source>
        <dbReference type="ARBA" id="ARBA00022816"/>
    </source>
</evidence>
<dbReference type="OrthoDB" id="67850at2759"/>
<evidence type="ECO:0000313" key="14">
    <source>
        <dbReference type="EMBL" id="KAF9686469.1"/>
    </source>
</evidence>
<dbReference type="InterPro" id="IPR019049">
    <property type="entry name" value="Nucleoporin_prot_Ndc1/Nup"/>
</dbReference>
<dbReference type="GO" id="GO:0015031">
    <property type="term" value="P:protein transport"/>
    <property type="evidence" value="ECO:0007669"/>
    <property type="project" value="UniProtKB-KW"/>
</dbReference>
<evidence type="ECO:0000256" key="3">
    <source>
        <dbReference type="ARBA" id="ARBA00005760"/>
    </source>
</evidence>
<keyword evidence="8" id="KW-1133">Transmembrane helix</keyword>
<dbReference type="GO" id="GO:0051028">
    <property type="term" value="P:mRNA transport"/>
    <property type="evidence" value="ECO:0007669"/>
    <property type="project" value="UniProtKB-KW"/>
</dbReference>
<dbReference type="AlphaFoldDB" id="A0A835N555"/>
<dbReference type="EMBL" id="JADGMS010000003">
    <property type="protein sequence ID" value="KAF9686469.1"/>
    <property type="molecule type" value="Genomic_DNA"/>
</dbReference>
<dbReference type="GO" id="GO:0031965">
    <property type="term" value="C:nuclear membrane"/>
    <property type="evidence" value="ECO:0007669"/>
    <property type="project" value="UniProtKB-SubCell"/>
</dbReference>
<evidence type="ECO:0000256" key="4">
    <source>
        <dbReference type="ARBA" id="ARBA00022448"/>
    </source>
</evidence>
<keyword evidence="15" id="KW-1185">Reference proteome</keyword>
<keyword evidence="5" id="KW-0812">Transmembrane</keyword>
<evidence type="ECO:0000256" key="13">
    <source>
        <dbReference type="SAM" id="MobiDB-lite"/>
    </source>
</evidence>
<evidence type="ECO:0000256" key="8">
    <source>
        <dbReference type="ARBA" id="ARBA00022989"/>
    </source>
</evidence>
<comment type="similarity">
    <text evidence="3">Belongs to the NDC1 family.</text>
</comment>
<proteinExistence type="inferred from homology"/>
<keyword evidence="11" id="KW-0472">Membrane</keyword>
<evidence type="ECO:0000256" key="10">
    <source>
        <dbReference type="ARBA" id="ARBA00023132"/>
    </source>
</evidence>
<reference evidence="14 15" key="1">
    <citation type="submission" date="2020-10" db="EMBL/GenBank/DDBJ databases">
        <title>Plant Genome Project.</title>
        <authorList>
            <person name="Zhang R.-G."/>
        </authorList>
    </citation>
    <scope>NUCLEOTIDE SEQUENCE [LARGE SCALE GENOMIC DNA]</scope>
    <source>
        <strain evidence="14">FAFU-HL-1</strain>
        <tissue evidence="14">Leaf</tissue>
    </source>
</reference>
<comment type="subcellular location">
    <subcellularLocation>
        <location evidence="1">Nucleus membrane</location>
        <topology evidence="1">Multi-pass membrane protein</topology>
    </subcellularLocation>
    <subcellularLocation>
        <location evidence="2">Nucleus</location>
        <location evidence="2">Nuclear pore complex</location>
    </subcellularLocation>
</comment>
<feature type="region of interest" description="Disordered" evidence="13">
    <location>
        <begin position="97"/>
        <end position="117"/>
    </location>
</feature>
<evidence type="ECO:0000256" key="12">
    <source>
        <dbReference type="ARBA" id="ARBA00023242"/>
    </source>
</evidence>
<gene>
    <name evidence="14" type="ORF">SADUNF_Sadunf03G0161800</name>
</gene>
<protein>
    <submittedName>
        <fullName evidence="14">Uncharacterized protein</fullName>
    </submittedName>
</protein>
<dbReference type="GO" id="GO:0070762">
    <property type="term" value="C:nuclear pore transmembrane ring"/>
    <property type="evidence" value="ECO:0007669"/>
    <property type="project" value="TreeGrafter"/>
</dbReference>
<evidence type="ECO:0000256" key="9">
    <source>
        <dbReference type="ARBA" id="ARBA00023010"/>
    </source>
</evidence>
<evidence type="ECO:0000256" key="7">
    <source>
        <dbReference type="ARBA" id="ARBA00022927"/>
    </source>
</evidence>
<evidence type="ECO:0000313" key="15">
    <source>
        <dbReference type="Proteomes" id="UP000657918"/>
    </source>
</evidence>
<organism evidence="14 15">
    <name type="scientific">Salix dunnii</name>
    <dbReference type="NCBI Taxonomy" id="1413687"/>
    <lineage>
        <taxon>Eukaryota</taxon>
        <taxon>Viridiplantae</taxon>
        <taxon>Streptophyta</taxon>
        <taxon>Embryophyta</taxon>
        <taxon>Tracheophyta</taxon>
        <taxon>Spermatophyta</taxon>
        <taxon>Magnoliopsida</taxon>
        <taxon>eudicotyledons</taxon>
        <taxon>Gunneridae</taxon>
        <taxon>Pentapetalae</taxon>
        <taxon>rosids</taxon>
        <taxon>fabids</taxon>
        <taxon>Malpighiales</taxon>
        <taxon>Salicaceae</taxon>
        <taxon>Saliceae</taxon>
        <taxon>Salix</taxon>
    </lineage>
</organism>
<evidence type="ECO:0000256" key="1">
    <source>
        <dbReference type="ARBA" id="ARBA00004232"/>
    </source>
</evidence>
<name>A0A835N555_9ROSI</name>
<accession>A0A835N555</accession>
<keyword evidence="7" id="KW-0653">Protein transport</keyword>
<keyword evidence="10" id="KW-0906">Nuclear pore complex</keyword>
<dbReference type="GO" id="GO:0030674">
    <property type="term" value="F:protein-macromolecule adaptor activity"/>
    <property type="evidence" value="ECO:0007669"/>
    <property type="project" value="TreeGrafter"/>
</dbReference>
<evidence type="ECO:0000256" key="2">
    <source>
        <dbReference type="ARBA" id="ARBA00004567"/>
    </source>
</evidence>
<dbReference type="PANTHER" id="PTHR13269">
    <property type="entry name" value="NUCLEOPORIN NDC1"/>
    <property type="match status" value="1"/>
</dbReference>